<dbReference type="InterPro" id="IPR017907">
    <property type="entry name" value="Znf_RING_CS"/>
</dbReference>
<dbReference type="EnsemblMetazoa" id="ISCW012714-RA">
    <property type="protein sequence ID" value="ISCW012714-PA"/>
    <property type="gene ID" value="ISCW012714"/>
</dbReference>
<reference evidence="7" key="2">
    <citation type="submission" date="2020-05" db="UniProtKB">
        <authorList>
            <consortium name="EnsemblMetazoa"/>
        </authorList>
    </citation>
    <scope>IDENTIFICATION</scope>
    <source>
        <strain evidence="7">wikel</strain>
    </source>
</reference>
<reference evidence="6 8" key="1">
    <citation type="submission" date="2008-03" db="EMBL/GenBank/DDBJ databases">
        <title>Annotation of Ixodes scapularis.</title>
        <authorList>
            <consortium name="Ixodes scapularis Genome Project Consortium"/>
            <person name="Caler E."/>
            <person name="Hannick L.I."/>
            <person name="Bidwell S."/>
            <person name="Joardar V."/>
            <person name="Thiagarajan M."/>
            <person name="Amedeo P."/>
            <person name="Galinsky K.J."/>
            <person name="Schobel S."/>
            <person name="Inman J."/>
            <person name="Hostetler J."/>
            <person name="Miller J."/>
            <person name="Hammond M."/>
            <person name="Megy K."/>
            <person name="Lawson D."/>
            <person name="Kodira C."/>
            <person name="Sutton G."/>
            <person name="Meyer J."/>
            <person name="Hill C.A."/>
            <person name="Birren B."/>
            <person name="Nene V."/>
            <person name="Collins F."/>
            <person name="Alarcon-Chaidez F."/>
            <person name="Wikel S."/>
            <person name="Strausberg R."/>
        </authorList>
    </citation>
    <scope>NUCLEOTIDE SEQUENCE [LARGE SCALE GENOMIC DNA]</scope>
    <source>
        <strain evidence="8">Wikel</strain>
        <strain evidence="6">Wikel colony</strain>
    </source>
</reference>
<dbReference type="AlphaFoldDB" id="B7QD46"/>
<proteinExistence type="predicted"/>
<sequence length="187" mass="20679">MTVQSATYQWYVSVSLRTHFLNHELSAAADCCDGGVHIRCDVSKGPLFFGEAGDTECIEIDKPGVGFSDALDWRPLLFVEPVIAERACAVCGVLCRKAVRLWCAHTVCSDCYVECVERGGTCPLDQEPFCEDDLDRLECSAGYVMKRREGSPEMNAVTAYGTLSCKVVLTVEQLKMCQERMIKESSV</sequence>
<dbReference type="InterPro" id="IPR001841">
    <property type="entry name" value="Znf_RING"/>
</dbReference>
<keyword evidence="3" id="KW-0862">Zinc</keyword>
<dbReference type="InterPro" id="IPR013083">
    <property type="entry name" value="Znf_RING/FYVE/PHD"/>
</dbReference>
<evidence type="ECO:0000313" key="7">
    <source>
        <dbReference type="EnsemblMetazoa" id="ISCW012714-PA"/>
    </source>
</evidence>
<gene>
    <name evidence="6" type="ORF">IscW_ISCW012714</name>
</gene>
<evidence type="ECO:0000313" key="8">
    <source>
        <dbReference type="Proteomes" id="UP000001555"/>
    </source>
</evidence>
<dbReference type="SUPFAM" id="SSF57850">
    <property type="entry name" value="RING/U-box"/>
    <property type="match status" value="1"/>
</dbReference>
<name>B7QD46_IXOSC</name>
<dbReference type="GO" id="GO:0008270">
    <property type="term" value="F:zinc ion binding"/>
    <property type="evidence" value="ECO:0007669"/>
    <property type="project" value="UniProtKB-KW"/>
</dbReference>
<dbReference type="VEuPathDB" id="VectorBase:ISCP_016368"/>
<protein>
    <recommendedName>
        <fullName evidence="5">RING-type domain-containing protein</fullName>
    </recommendedName>
</protein>
<evidence type="ECO:0000256" key="4">
    <source>
        <dbReference type="PROSITE-ProRule" id="PRU00175"/>
    </source>
</evidence>
<keyword evidence="2 4" id="KW-0863">Zinc-finger</keyword>
<evidence type="ECO:0000256" key="1">
    <source>
        <dbReference type="ARBA" id="ARBA00022723"/>
    </source>
</evidence>
<dbReference type="InParanoid" id="B7QD46"/>
<dbReference type="VEuPathDB" id="VectorBase:ISCI012714"/>
<keyword evidence="8" id="KW-1185">Reference proteome</keyword>
<dbReference type="PaxDb" id="6945-B7QD46"/>
<dbReference type="Proteomes" id="UP000001555">
    <property type="component" value="Unassembled WGS sequence"/>
</dbReference>
<accession>B7QD46</accession>
<evidence type="ECO:0000256" key="3">
    <source>
        <dbReference type="ARBA" id="ARBA00022833"/>
    </source>
</evidence>
<evidence type="ECO:0000256" key="2">
    <source>
        <dbReference type="ARBA" id="ARBA00022771"/>
    </source>
</evidence>
<dbReference type="HOGENOM" id="CLU_1449243_0_0_1"/>
<dbReference type="Gene3D" id="3.30.40.10">
    <property type="entry name" value="Zinc/RING finger domain, C3HC4 (zinc finger)"/>
    <property type="match status" value="1"/>
</dbReference>
<keyword evidence="1" id="KW-0479">Metal-binding</keyword>
<dbReference type="VEuPathDB" id="VectorBase:ISCW012714"/>
<evidence type="ECO:0000313" key="6">
    <source>
        <dbReference type="EMBL" id="EEC16768.1"/>
    </source>
</evidence>
<dbReference type="EMBL" id="DS911161">
    <property type="protein sequence ID" value="EEC16768.1"/>
    <property type="molecule type" value="Genomic_DNA"/>
</dbReference>
<dbReference type="PROSITE" id="PS50089">
    <property type="entry name" value="ZF_RING_2"/>
    <property type="match status" value="1"/>
</dbReference>
<dbReference type="EMBL" id="ABJB010169644">
    <property type="status" value="NOT_ANNOTATED_CDS"/>
    <property type="molecule type" value="Genomic_DNA"/>
</dbReference>
<evidence type="ECO:0000259" key="5">
    <source>
        <dbReference type="PROSITE" id="PS50089"/>
    </source>
</evidence>
<organism>
    <name type="scientific">Ixodes scapularis</name>
    <name type="common">Black-legged tick</name>
    <name type="synonym">Deer tick</name>
    <dbReference type="NCBI Taxonomy" id="6945"/>
    <lineage>
        <taxon>Eukaryota</taxon>
        <taxon>Metazoa</taxon>
        <taxon>Ecdysozoa</taxon>
        <taxon>Arthropoda</taxon>
        <taxon>Chelicerata</taxon>
        <taxon>Arachnida</taxon>
        <taxon>Acari</taxon>
        <taxon>Parasitiformes</taxon>
        <taxon>Ixodida</taxon>
        <taxon>Ixodoidea</taxon>
        <taxon>Ixodidae</taxon>
        <taxon>Ixodinae</taxon>
        <taxon>Ixodes</taxon>
    </lineage>
</organism>
<feature type="domain" description="RING-type" evidence="5">
    <location>
        <begin position="88"/>
        <end position="126"/>
    </location>
</feature>
<dbReference type="PROSITE" id="PS00518">
    <property type="entry name" value="ZF_RING_1"/>
    <property type="match status" value="1"/>
</dbReference>